<accession>A0A2P2QZF7</accession>
<dbReference type="EMBL" id="GGEC01091817">
    <property type="protein sequence ID" value="MBX72301.1"/>
    <property type="molecule type" value="Transcribed_RNA"/>
</dbReference>
<evidence type="ECO:0000313" key="1">
    <source>
        <dbReference type="EMBL" id="MBX72301.1"/>
    </source>
</evidence>
<name>A0A2P2QZF7_RHIMU</name>
<organism evidence="1">
    <name type="scientific">Rhizophora mucronata</name>
    <name type="common">Asiatic mangrove</name>
    <dbReference type="NCBI Taxonomy" id="61149"/>
    <lineage>
        <taxon>Eukaryota</taxon>
        <taxon>Viridiplantae</taxon>
        <taxon>Streptophyta</taxon>
        <taxon>Embryophyta</taxon>
        <taxon>Tracheophyta</taxon>
        <taxon>Spermatophyta</taxon>
        <taxon>Magnoliopsida</taxon>
        <taxon>eudicotyledons</taxon>
        <taxon>Gunneridae</taxon>
        <taxon>Pentapetalae</taxon>
        <taxon>rosids</taxon>
        <taxon>fabids</taxon>
        <taxon>Malpighiales</taxon>
        <taxon>Rhizophoraceae</taxon>
        <taxon>Rhizophora</taxon>
    </lineage>
</organism>
<proteinExistence type="predicted"/>
<dbReference type="AlphaFoldDB" id="A0A2P2QZF7"/>
<reference evidence="1" key="1">
    <citation type="submission" date="2018-02" db="EMBL/GenBank/DDBJ databases">
        <title>Rhizophora mucronata_Transcriptome.</title>
        <authorList>
            <person name="Meera S.P."/>
            <person name="Sreeshan A."/>
            <person name="Augustine A."/>
        </authorList>
    </citation>
    <scope>NUCLEOTIDE SEQUENCE</scope>
    <source>
        <tissue evidence="1">Leaf</tissue>
    </source>
</reference>
<protein>
    <submittedName>
        <fullName evidence="1">Uncharacterized protein</fullName>
    </submittedName>
</protein>
<sequence length="22" mass="2510">MLLGIGHKEYNDAPSFVFRITT</sequence>